<gene>
    <name evidence="2" type="ORF">PG991_001321</name>
</gene>
<accession>A0ABR1SRQ8</accession>
<evidence type="ECO:0000313" key="3">
    <source>
        <dbReference type="Proteomes" id="UP001396898"/>
    </source>
</evidence>
<reference evidence="2 3" key="1">
    <citation type="submission" date="2023-01" db="EMBL/GenBank/DDBJ databases">
        <title>Analysis of 21 Apiospora genomes using comparative genomics revels a genus with tremendous synthesis potential of carbohydrate active enzymes and secondary metabolites.</title>
        <authorList>
            <person name="Sorensen T."/>
        </authorList>
    </citation>
    <scope>NUCLEOTIDE SEQUENCE [LARGE SCALE GENOMIC DNA]</scope>
    <source>
        <strain evidence="2 3">CBS 20057</strain>
    </source>
</reference>
<protein>
    <submittedName>
        <fullName evidence="2">Uncharacterized protein</fullName>
    </submittedName>
</protein>
<dbReference type="Proteomes" id="UP001396898">
    <property type="component" value="Unassembled WGS sequence"/>
</dbReference>
<dbReference type="EMBL" id="JAQQWI010000003">
    <property type="protein sequence ID" value="KAK8037007.1"/>
    <property type="molecule type" value="Genomic_DNA"/>
</dbReference>
<comment type="caution">
    <text evidence="2">The sequence shown here is derived from an EMBL/GenBank/DDBJ whole genome shotgun (WGS) entry which is preliminary data.</text>
</comment>
<proteinExistence type="predicted"/>
<feature type="region of interest" description="Disordered" evidence="1">
    <location>
        <begin position="55"/>
        <end position="86"/>
    </location>
</feature>
<keyword evidence="3" id="KW-1185">Reference proteome</keyword>
<organism evidence="2 3">
    <name type="scientific">Apiospora marii</name>
    <dbReference type="NCBI Taxonomy" id="335849"/>
    <lineage>
        <taxon>Eukaryota</taxon>
        <taxon>Fungi</taxon>
        <taxon>Dikarya</taxon>
        <taxon>Ascomycota</taxon>
        <taxon>Pezizomycotina</taxon>
        <taxon>Sordariomycetes</taxon>
        <taxon>Xylariomycetidae</taxon>
        <taxon>Amphisphaeriales</taxon>
        <taxon>Apiosporaceae</taxon>
        <taxon>Apiospora</taxon>
    </lineage>
</organism>
<sequence>MQARGAFSRIRSPPSSGLAWAQLVIGAFGAFDAHFLPLRLGMRMTEYPYPRGRQNLQAEKGTFPPHPAGNNVQLAPCDSADDSSFPSARLVSSRTGRLCSNNRTWQSVGTIGSTNQAGMGQKSSPTLTTAE</sequence>
<evidence type="ECO:0000313" key="2">
    <source>
        <dbReference type="EMBL" id="KAK8037007.1"/>
    </source>
</evidence>
<name>A0ABR1SRQ8_9PEZI</name>
<evidence type="ECO:0000256" key="1">
    <source>
        <dbReference type="SAM" id="MobiDB-lite"/>
    </source>
</evidence>
<feature type="region of interest" description="Disordered" evidence="1">
    <location>
        <begin position="102"/>
        <end position="131"/>
    </location>
</feature>